<proteinExistence type="inferred from homology"/>
<protein>
    <recommendedName>
        <fullName evidence="2">Coiled-coil domain-containing protein 22 homolog</fullName>
    </recommendedName>
</protein>
<sequence length="561" mass="64925">MEEVDKIIIHSLRQIGCDVEENISSLSSFNTELVVQAAVRCLEIIKPELGINPVLPENMAARFRLGMLLAQAVTDLGYKGDVGYQTFLYKSEADLRRVLIFLIEKFPKENNKTIIEPITKSEQIDKLVLSAVSSKLSVPWLPYYCHKKRSKFDVRASNPFSTVNFNFPQSEDSEEYKDYAIHYEKTFLEQVPHSKYFLPSIIAANSREELKHCMTTEEKIEWLNQQKYGTKSDTSNCDIYSLGKLISQMGIPGSKSNGDLATSGSISPEEEKEDENIIREKKLKVESDKLKSTIEELQTEITNIAFEMNKMTVMEEAEARNLMNQEQESKYKLKAFELLENGEENINKLETAIEAQINKLINLANKWEKHRLPLIEQYRKEKEKYSSEASASQKKLDELRALRVKERELIEECKNKKQQYSQLVSEVEKLPKEINRAPYTQRILEIINNIKKQKDEIDKVLADTREVQKEINTLTGKLERSFAIVDDMIFRDARSNETSKRAYKLLATLHGDCNEIVSLVQETGATIREIRDLEEQVCIKFFINIYNICIFMINNEKIYFI</sequence>
<organism evidence="7 8">
    <name type="scientific">Trichogramma brassicae</name>
    <dbReference type="NCBI Taxonomy" id="86971"/>
    <lineage>
        <taxon>Eukaryota</taxon>
        <taxon>Metazoa</taxon>
        <taxon>Ecdysozoa</taxon>
        <taxon>Arthropoda</taxon>
        <taxon>Hexapoda</taxon>
        <taxon>Insecta</taxon>
        <taxon>Pterygota</taxon>
        <taxon>Neoptera</taxon>
        <taxon>Endopterygota</taxon>
        <taxon>Hymenoptera</taxon>
        <taxon>Apocrita</taxon>
        <taxon>Proctotrupomorpha</taxon>
        <taxon>Chalcidoidea</taxon>
        <taxon>Trichogrammatidae</taxon>
        <taxon>Trichogramma</taxon>
    </lineage>
</organism>
<feature type="compositionally biased region" description="Polar residues" evidence="4">
    <location>
        <begin position="255"/>
        <end position="265"/>
    </location>
</feature>
<gene>
    <name evidence="7" type="ORF">TBRA_LOCUS840</name>
</gene>
<evidence type="ECO:0000259" key="6">
    <source>
        <dbReference type="Pfam" id="PF21674"/>
    </source>
</evidence>
<feature type="coiled-coil region" evidence="3">
    <location>
        <begin position="339"/>
        <end position="470"/>
    </location>
</feature>
<dbReference type="InterPro" id="IPR008530">
    <property type="entry name" value="CCDC22"/>
</dbReference>
<evidence type="ECO:0000313" key="8">
    <source>
        <dbReference type="Proteomes" id="UP000479190"/>
    </source>
</evidence>
<accession>A0A6H5HXN0</accession>
<dbReference type="InterPro" id="IPR048348">
    <property type="entry name" value="CCDC22_CC"/>
</dbReference>
<dbReference type="InterPro" id="IPR048349">
    <property type="entry name" value="CCDC22_N"/>
</dbReference>
<dbReference type="GO" id="GO:0097602">
    <property type="term" value="F:cullin family protein binding"/>
    <property type="evidence" value="ECO:0007669"/>
    <property type="project" value="TreeGrafter"/>
</dbReference>
<comment type="similarity">
    <text evidence="1">Belongs to the CCDC22 family.</text>
</comment>
<keyword evidence="8" id="KW-1185">Reference proteome</keyword>
<dbReference type="EMBL" id="CADCXV010000180">
    <property type="protein sequence ID" value="CAB0028701.1"/>
    <property type="molecule type" value="Genomic_DNA"/>
</dbReference>
<evidence type="ECO:0000259" key="5">
    <source>
        <dbReference type="Pfam" id="PF05667"/>
    </source>
</evidence>
<dbReference type="GO" id="GO:2000060">
    <property type="term" value="P:positive regulation of ubiquitin-dependent protein catabolic process"/>
    <property type="evidence" value="ECO:0007669"/>
    <property type="project" value="TreeGrafter"/>
</dbReference>
<dbReference type="OrthoDB" id="10266736at2759"/>
<name>A0A6H5HXN0_9HYME</name>
<dbReference type="Pfam" id="PF21674">
    <property type="entry name" value="CCDC22_N"/>
    <property type="match status" value="1"/>
</dbReference>
<dbReference type="PANTHER" id="PTHR15668">
    <property type="entry name" value="JM1 PROTEIN"/>
    <property type="match status" value="1"/>
</dbReference>
<reference evidence="7 8" key="1">
    <citation type="submission" date="2020-02" db="EMBL/GenBank/DDBJ databases">
        <authorList>
            <person name="Ferguson B K."/>
        </authorList>
    </citation>
    <scope>NUCLEOTIDE SEQUENCE [LARGE SCALE GENOMIC DNA]</scope>
</reference>
<feature type="domain" description="CCDC22 N-terminal" evidence="6">
    <location>
        <begin position="1"/>
        <end position="107"/>
    </location>
</feature>
<evidence type="ECO:0000313" key="7">
    <source>
        <dbReference type="EMBL" id="CAB0028701.1"/>
    </source>
</evidence>
<feature type="domain" description="CCDC22 coiled-coil" evidence="5">
    <location>
        <begin position="270"/>
        <end position="537"/>
    </location>
</feature>
<dbReference type="AlphaFoldDB" id="A0A6H5HXN0"/>
<evidence type="ECO:0000256" key="3">
    <source>
        <dbReference type="SAM" id="Coils"/>
    </source>
</evidence>
<evidence type="ECO:0000256" key="4">
    <source>
        <dbReference type="SAM" id="MobiDB-lite"/>
    </source>
</evidence>
<keyword evidence="3" id="KW-0175">Coiled coil</keyword>
<dbReference type="Proteomes" id="UP000479190">
    <property type="component" value="Unassembled WGS sequence"/>
</dbReference>
<evidence type="ECO:0000256" key="1">
    <source>
        <dbReference type="ARBA" id="ARBA00006438"/>
    </source>
</evidence>
<dbReference type="Pfam" id="PF05667">
    <property type="entry name" value="CCDC22_CC"/>
    <property type="match status" value="1"/>
</dbReference>
<feature type="region of interest" description="Disordered" evidence="4">
    <location>
        <begin position="255"/>
        <end position="275"/>
    </location>
</feature>
<dbReference type="PANTHER" id="PTHR15668:SF4">
    <property type="entry name" value="COILED-COIL DOMAIN-CONTAINING PROTEIN 22"/>
    <property type="match status" value="1"/>
</dbReference>
<evidence type="ECO:0000256" key="2">
    <source>
        <dbReference type="ARBA" id="ARBA00017553"/>
    </source>
</evidence>